<dbReference type="PROSITE" id="PS50231">
    <property type="entry name" value="RICIN_B_LECTIN"/>
    <property type="match status" value="1"/>
</dbReference>
<comment type="caution">
    <text evidence="2">The sequence shown here is derived from an EMBL/GenBank/DDBJ whole genome shotgun (WGS) entry which is preliminary data.</text>
</comment>
<dbReference type="InterPro" id="IPR000772">
    <property type="entry name" value="Ricin_B_lectin"/>
</dbReference>
<protein>
    <recommendedName>
        <fullName evidence="1">Ricin B lectin domain-containing protein</fullName>
    </recommendedName>
</protein>
<keyword evidence="3" id="KW-1185">Reference proteome</keyword>
<feature type="domain" description="Ricin B lectin" evidence="1">
    <location>
        <begin position="23"/>
        <end position="91"/>
    </location>
</feature>
<dbReference type="AlphaFoldDB" id="A0A409VF32"/>
<dbReference type="CDD" id="cd00161">
    <property type="entry name" value="beta-trefoil_Ricin-like"/>
    <property type="match status" value="1"/>
</dbReference>
<dbReference type="EMBL" id="NHYE01005661">
    <property type="protein sequence ID" value="PPQ64864.1"/>
    <property type="molecule type" value="Genomic_DNA"/>
</dbReference>
<dbReference type="Gene3D" id="2.80.10.50">
    <property type="match status" value="1"/>
</dbReference>
<evidence type="ECO:0000313" key="2">
    <source>
        <dbReference type="EMBL" id="PPQ64864.1"/>
    </source>
</evidence>
<dbReference type="InterPro" id="IPR035992">
    <property type="entry name" value="Ricin_B-like_lectins"/>
</dbReference>
<organism evidence="2 3">
    <name type="scientific">Gymnopilus dilepis</name>
    <dbReference type="NCBI Taxonomy" id="231916"/>
    <lineage>
        <taxon>Eukaryota</taxon>
        <taxon>Fungi</taxon>
        <taxon>Dikarya</taxon>
        <taxon>Basidiomycota</taxon>
        <taxon>Agaricomycotina</taxon>
        <taxon>Agaricomycetes</taxon>
        <taxon>Agaricomycetidae</taxon>
        <taxon>Agaricales</taxon>
        <taxon>Agaricineae</taxon>
        <taxon>Hymenogastraceae</taxon>
        <taxon>Gymnopilus</taxon>
    </lineage>
</organism>
<gene>
    <name evidence="2" type="ORF">CVT26_002582</name>
</gene>
<reference evidence="2 3" key="1">
    <citation type="journal article" date="2018" name="Evol. Lett.">
        <title>Horizontal gene cluster transfer increased hallucinogenic mushroom diversity.</title>
        <authorList>
            <person name="Reynolds H.T."/>
            <person name="Vijayakumar V."/>
            <person name="Gluck-Thaler E."/>
            <person name="Korotkin H.B."/>
            <person name="Matheny P.B."/>
            <person name="Slot J.C."/>
        </authorList>
    </citation>
    <scope>NUCLEOTIDE SEQUENCE [LARGE SCALE GENOMIC DNA]</scope>
    <source>
        <strain evidence="2 3">SRW20</strain>
    </source>
</reference>
<evidence type="ECO:0000259" key="1">
    <source>
        <dbReference type="Pfam" id="PF14200"/>
    </source>
</evidence>
<dbReference type="SUPFAM" id="SSF50370">
    <property type="entry name" value="Ricin B-like lectins"/>
    <property type="match status" value="1"/>
</dbReference>
<evidence type="ECO:0000313" key="3">
    <source>
        <dbReference type="Proteomes" id="UP000284706"/>
    </source>
</evidence>
<dbReference type="InParanoid" id="A0A409VF32"/>
<dbReference type="Proteomes" id="UP000284706">
    <property type="component" value="Unassembled WGS sequence"/>
</dbReference>
<sequence>MVNITSIALPSIIASGMIGSGSIYSITASSGLCLDLKGGSSVDYNPIIAYSCHLEASGNNQKWLFTLVETPNIFKISNVYQPASVLAYPTKATDSTYQGAVARTNSDITWEVTACAGDNEFTLTESINGGALTSWEEGSPLTVQTLSSSSAAQTFKIVTA</sequence>
<name>A0A409VF32_9AGAR</name>
<accession>A0A409VF32</accession>
<dbReference type="Pfam" id="PF14200">
    <property type="entry name" value="RicinB_lectin_2"/>
    <property type="match status" value="1"/>
</dbReference>
<proteinExistence type="predicted"/>